<gene>
    <name evidence="9" type="ordered locus">HMPREF0389_00489</name>
</gene>
<accession>D6GSD1</accession>
<dbReference type="InterPro" id="IPR043135">
    <property type="entry name" value="Fur_C"/>
</dbReference>
<comment type="cofactor">
    <cofactor evidence="8">
        <name>Mn(2+)</name>
        <dbReference type="ChEBI" id="CHEBI:29035"/>
    </cofactor>
    <cofactor evidence="8">
        <name>Fe(2+)</name>
        <dbReference type="ChEBI" id="CHEBI:29033"/>
    </cofactor>
    <text evidence="8">Binds 1 Mn(2+) or Fe(2+) ion per subunit.</text>
</comment>
<keyword evidence="2" id="KW-0678">Repressor</keyword>
<dbReference type="AlphaFoldDB" id="D6GSD1"/>
<keyword evidence="5" id="KW-0238">DNA-binding</keyword>
<dbReference type="InterPro" id="IPR002481">
    <property type="entry name" value="FUR"/>
</dbReference>
<reference evidence="10" key="1">
    <citation type="submission" date="2010-12" db="EMBL/GenBank/DDBJ databases">
        <title>The genome sequence of Filifactor alocis strain ATCC 35896.</title>
        <authorList>
            <consortium name="The Broad Institute Genome Sequencing Platform"/>
            <person name="Ward D."/>
            <person name="Earl A."/>
            <person name="Feldgarden M."/>
            <person name="Young S.K."/>
            <person name="Gargeya S."/>
            <person name="Zeng Q."/>
            <person name="Alvarado L."/>
            <person name="Berlin A."/>
            <person name="Bochicchio J."/>
            <person name="Chapman S.B."/>
            <person name="Chen Z."/>
            <person name="Freedman E."/>
            <person name="Gellesch M."/>
            <person name="Goldberg J."/>
            <person name="Griggs A."/>
            <person name="Gujja S."/>
            <person name="Heilman E."/>
            <person name="Heiman D."/>
            <person name="Howarth C."/>
            <person name="Mehta T."/>
            <person name="Neiman D."/>
            <person name="Pearson M."/>
            <person name="Roberts A."/>
            <person name="Saif S."/>
            <person name="Shea T."/>
            <person name="Shenoy N."/>
            <person name="Sisk P."/>
            <person name="Stolte C."/>
            <person name="Sykes S."/>
            <person name="White J."/>
            <person name="Yandava C."/>
            <person name="Izard J."/>
            <person name="Blanton J.M."/>
            <person name="Baranova O.V."/>
            <person name="Tanner A.C."/>
            <person name="Dewhirst F.E."/>
            <person name="Haas B."/>
            <person name="Nusbaum C."/>
            <person name="Birren B."/>
        </authorList>
    </citation>
    <scope>NUCLEOTIDE SEQUENCE [LARGE SCALE GENOMIC DNA]</scope>
    <source>
        <strain evidence="10">ATCC 35896 / D40 B5</strain>
    </source>
</reference>
<dbReference type="PANTHER" id="PTHR33202:SF7">
    <property type="entry name" value="FERRIC UPTAKE REGULATION PROTEIN"/>
    <property type="match status" value="1"/>
</dbReference>
<organism evidence="9 10">
    <name type="scientific">Filifactor alocis (strain ATCC 35896 / CCUG 47790 / D40 B5)</name>
    <name type="common">Fusobacterium alocis</name>
    <dbReference type="NCBI Taxonomy" id="546269"/>
    <lineage>
        <taxon>Bacteria</taxon>
        <taxon>Bacillati</taxon>
        <taxon>Bacillota</taxon>
        <taxon>Clostridia</taxon>
        <taxon>Peptostreptococcales</taxon>
        <taxon>Filifactoraceae</taxon>
        <taxon>Filifactor</taxon>
    </lineage>
</organism>
<proteinExistence type="inferred from homology"/>
<evidence type="ECO:0000256" key="5">
    <source>
        <dbReference type="ARBA" id="ARBA00023125"/>
    </source>
</evidence>
<keyword evidence="10" id="KW-1185">Reference proteome</keyword>
<dbReference type="RefSeq" id="WP_014261822.1">
    <property type="nucleotide sequence ID" value="NC_016630.1"/>
</dbReference>
<protein>
    <submittedName>
        <fullName evidence="9">Transcriptional regulator, Fur family</fullName>
    </submittedName>
</protein>
<evidence type="ECO:0000256" key="1">
    <source>
        <dbReference type="ARBA" id="ARBA00007957"/>
    </source>
</evidence>
<evidence type="ECO:0000313" key="9">
    <source>
        <dbReference type="EMBL" id="EFE28572.1"/>
    </source>
</evidence>
<comment type="cofactor">
    <cofactor evidence="7">
        <name>Zn(2+)</name>
        <dbReference type="ChEBI" id="CHEBI:29105"/>
    </cofactor>
    <text evidence="7">Binds 1 zinc ion per subunit.</text>
</comment>
<dbReference type="eggNOG" id="COG0735">
    <property type="taxonomic scope" value="Bacteria"/>
</dbReference>
<evidence type="ECO:0000256" key="7">
    <source>
        <dbReference type="PIRSR" id="PIRSR602481-1"/>
    </source>
</evidence>
<dbReference type="Gene3D" id="1.10.10.10">
    <property type="entry name" value="Winged helix-like DNA-binding domain superfamily/Winged helix DNA-binding domain"/>
    <property type="match status" value="1"/>
</dbReference>
<dbReference type="PANTHER" id="PTHR33202">
    <property type="entry name" value="ZINC UPTAKE REGULATION PROTEIN"/>
    <property type="match status" value="1"/>
</dbReference>
<feature type="binding site" evidence="7">
    <location>
        <position position="88"/>
    </location>
    <ligand>
        <name>Zn(2+)</name>
        <dbReference type="ChEBI" id="CHEBI:29105"/>
    </ligand>
</feature>
<dbReference type="CDD" id="cd07153">
    <property type="entry name" value="Fur_like"/>
    <property type="match status" value="1"/>
</dbReference>
<dbReference type="GO" id="GO:0008270">
    <property type="term" value="F:zinc ion binding"/>
    <property type="evidence" value="ECO:0007669"/>
    <property type="project" value="TreeGrafter"/>
</dbReference>
<dbReference type="EMBL" id="CP002390">
    <property type="protein sequence ID" value="EFE28572.1"/>
    <property type="molecule type" value="Genomic_DNA"/>
</dbReference>
<dbReference type="STRING" id="546269.HMPREF0389_00489"/>
<feature type="binding site" evidence="8">
    <location>
        <position position="120"/>
    </location>
    <ligand>
        <name>Fe cation</name>
        <dbReference type="ChEBI" id="CHEBI:24875"/>
    </ligand>
</feature>
<dbReference type="GO" id="GO:0045892">
    <property type="term" value="P:negative regulation of DNA-templated transcription"/>
    <property type="evidence" value="ECO:0007669"/>
    <property type="project" value="TreeGrafter"/>
</dbReference>
<dbReference type="GO" id="GO:0003700">
    <property type="term" value="F:DNA-binding transcription factor activity"/>
    <property type="evidence" value="ECO:0007669"/>
    <property type="project" value="InterPro"/>
</dbReference>
<keyword evidence="8" id="KW-0408">Iron</keyword>
<feature type="binding site" evidence="8">
    <location>
        <position position="82"/>
    </location>
    <ligand>
        <name>Fe cation</name>
        <dbReference type="ChEBI" id="CHEBI:24875"/>
    </ligand>
</feature>
<dbReference type="SUPFAM" id="SSF46785">
    <property type="entry name" value="Winged helix' DNA-binding domain"/>
    <property type="match status" value="1"/>
</dbReference>
<dbReference type="InterPro" id="IPR036388">
    <property type="entry name" value="WH-like_DNA-bd_sf"/>
</dbReference>
<evidence type="ECO:0000256" key="3">
    <source>
        <dbReference type="ARBA" id="ARBA00022833"/>
    </source>
</evidence>
<comment type="similarity">
    <text evidence="1">Belongs to the Fur family.</text>
</comment>
<sequence>MNNNNEKNNIKMTKNRKIILETIDRYNAPITAEELFFVIKQSTSMSLSTVYRILGFLSDNGILLKNTGMDGKSCYQRNCVQHSHNLICKICNAVTTLPHCPMNEIEQSIHKKTGYAILSHNLEFVGICPKCQKNFEEQKNKSLL</sequence>
<dbReference type="Proteomes" id="UP000007468">
    <property type="component" value="Chromosome"/>
</dbReference>
<dbReference type="Gene3D" id="3.30.1490.190">
    <property type="match status" value="1"/>
</dbReference>
<feature type="binding site" evidence="7">
    <location>
        <position position="91"/>
    </location>
    <ligand>
        <name>Zn(2+)</name>
        <dbReference type="ChEBI" id="CHEBI:29105"/>
    </ligand>
</feature>
<evidence type="ECO:0000256" key="8">
    <source>
        <dbReference type="PIRSR" id="PIRSR602481-2"/>
    </source>
</evidence>
<evidence type="ECO:0000256" key="6">
    <source>
        <dbReference type="ARBA" id="ARBA00023163"/>
    </source>
</evidence>
<keyword evidence="4" id="KW-0805">Transcription regulation</keyword>
<dbReference type="Pfam" id="PF01475">
    <property type="entry name" value="FUR"/>
    <property type="match status" value="1"/>
</dbReference>
<keyword evidence="6" id="KW-0804">Transcription</keyword>
<dbReference type="GO" id="GO:1900376">
    <property type="term" value="P:regulation of secondary metabolite biosynthetic process"/>
    <property type="evidence" value="ECO:0007669"/>
    <property type="project" value="TreeGrafter"/>
</dbReference>
<dbReference type="InterPro" id="IPR036390">
    <property type="entry name" value="WH_DNA-bd_sf"/>
</dbReference>
<keyword evidence="7" id="KW-0479">Metal-binding</keyword>
<feature type="binding site" evidence="7">
    <location>
        <position position="131"/>
    </location>
    <ligand>
        <name>Zn(2+)</name>
        <dbReference type="ChEBI" id="CHEBI:29105"/>
    </ligand>
</feature>
<evidence type="ECO:0000256" key="4">
    <source>
        <dbReference type="ARBA" id="ARBA00023015"/>
    </source>
</evidence>
<evidence type="ECO:0000313" key="10">
    <source>
        <dbReference type="Proteomes" id="UP000007468"/>
    </source>
</evidence>
<dbReference type="GO" id="GO:0000976">
    <property type="term" value="F:transcription cis-regulatory region binding"/>
    <property type="evidence" value="ECO:0007669"/>
    <property type="project" value="TreeGrafter"/>
</dbReference>
<dbReference type="KEGG" id="faa:HMPREF0389_00489"/>
<name>D6GSD1_FILAD</name>
<feature type="binding site" evidence="7">
    <location>
        <position position="128"/>
    </location>
    <ligand>
        <name>Zn(2+)</name>
        <dbReference type="ChEBI" id="CHEBI:29105"/>
    </ligand>
</feature>
<evidence type="ECO:0000256" key="2">
    <source>
        <dbReference type="ARBA" id="ARBA00022491"/>
    </source>
</evidence>
<keyword evidence="3 7" id="KW-0862">Zinc</keyword>